<proteinExistence type="predicted"/>
<reference evidence="1" key="1">
    <citation type="submission" date="2021-06" db="EMBL/GenBank/DDBJ databases">
        <authorList>
            <person name="Kallberg Y."/>
            <person name="Tangrot J."/>
            <person name="Rosling A."/>
        </authorList>
    </citation>
    <scope>NUCLEOTIDE SEQUENCE</scope>
    <source>
        <strain evidence="1">MA461A</strain>
    </source>
</reference>
<evidence type="ECO:0000313" key="2">
    <source>
        <dbReference type="Proteomes" id="UP000789920"/>
    </source>
</evidence>
<dbReference type="Proteomes" id="UP000789920">
    <property type="component" value="Unassembled WGS sequence"/>
</dbReference>
<comment type="caution">
    <text evidence="1">The sequence shown here is derived from an EMBL/GenBank/DDBJ whole genome shotgun (WGS) entry which is preliminary data.</text>
</comment>
<sequence length="71" mass="8394">LDYNDPQIVIQVFLDLKKYLFQNGKSLLDFPKLPSPDLTFLHQSTLHATNQFFNEETIYNQDHINTQLQKI</sequence>
<dbReference type="EMBL" id="CAJVQC010023395">
    <property type="protein sequence ID" value="CAG8722096.1"/>
    <property type="molecule type" value="Genomic_DNA"/>
</dbReference>
<evidence type="ECO:0000313" key="1">
    <source>
        <dbReference type="EMBL" id="CAG8722096.1"/>
    </source>
</evidence>
<feature type="non-terminal residue" evidence="1">
    <location>
        <position position="71"/>
    </location>
</feature>
<gene>
    <name evidence="1" type="ORF">RPERSI_LOCUS11382</name>
</gene>
<accession>A0ACA9PTQ2</accession>
<name>A0ACA9PTQ2_9GLOM</name>
<keyword evidence="2" id="KW-1185">Reference proteome</keyword>
<protein>
    <submittedName>
        <fullName evidence="1">2956_t:CDS:1</fullName>
    </submittedName>
</protein>
<organism evidence="1 2">
    <name type="scientific">Racocetra persica</name>
    <dbReference type="NCBI Taxonomy" id="160502"/>
    <lineage>
        <taxon>Eukaryota</taxon>
        <taxon>Fungi</taxon>
        <taxon>Fungi incertae sedis</taxon>
        <taxon>Mucoromycota</taxon>
        <taxon>Glomeromycotina</taxon>
        <taxon>Glomeromycetes</taxon>
        <taxon>Diversisporales</taxon>
        <taxon>Gigasporaceae</taxon>
        <taxon>Racocetra</taxon>
    </lineage>
</organism>
<feature type="non-terminal residue" evidence="1">
    <location>
        <position position="1"/>
    </location>
</feature>